<sequence>MTRARMSLFALIAIALTTVIAAAQERPASPERAARRSPPPSEAPRPSDAIFPNRPEVERLPNGLSVVTVQWPSPGIVAYFSMVRVGSRDEVEEGHSGFAHFFEHMMFRGTERHSQHEYERTLQGFGADNNAFTSQDYTCYTITAPTRALPTVIELEADRFQRLSYDENVFRTEAGAVRGEYQVWSSNPSQPLWESLSEMAFTRHTYGHTTIGYLRDIEAMPTRYEYARQFFRRYYTPDNTTLIIVGDFGDRAALMAKIREQYGVWRGRRDRPRIPTEPEPTQGARRDLPWAGATPPRMFVGWRIPAFESTDARRRDASLRETAALQIVHDLAFDESSPLYQRLVVQDQSVLELASWAGEHTRDPGLFVVTASLTPGQSFDPIIDAMQAEMTRIAAGEIPAERVRAVQQHLRYALAMGLETPSSVANFIAGMLAVGGRIEAIDDYLRALEHVTPEDVARVARTYLVPERRYVATLSPAAIVAREGGAQ</sequence>
<evidence type="ECO:0000256" key="3">
    <source>
        <dbReference type="SAM" id="SignalP"/>
    </source>
</evidence>
<dbReference type="EMBL" id="CP011125">
    <property type="protein sequence ID" value="AKF05292.1"/>
    <property type="molecule type" value="Genomic_DNA"/>
</dbReference>
<dbReference type="OrthoDB" id="9811314at2"/>
<dbReference type="Gene3D" id="3.30.830.10">
    <property type="entry name" value="Metalloenzyme, LuxS/M16 peptidase-like"/>
    <property type="match status" value="2"/>
</dbReference>
<dbReference type="Pfam" id="PF00675">
    <property type="entry name" value="Peptidase_M16"/>
    <property type="match status" value="1"/>
</dbReference>
<dbReference type="STRING" id="927083.DB32_002441"/>
<proteinExistence type="inferred from homology"/>
<dbReference type="GO" id="GO:0046872">
    <property type="term" value="F:metal ion binding"/>
    <property type="evidence" value="ECO:0007669"/>
    <property type="project" value="InterPro"/>
</dbReference>
<gene>
    <name evidence="6" type="ORF">DB32_002441</name>
</gene>
<comment type="similarity">
    <text evidence="1">Belongs to the peptidase M16 family.</text>
</comment>
<dbReference type="KEGG" id="samy:DB32_002441"/>
<evidence type="ECO:0000259" key="4">
    <source>
        <dbReference type="Pfam" id="PF00675"/>
    </source>
</evidence>
<feature type="region of interest" description="Disordered" evidence="2">
    <location>
        <begin position="269"/>
        <end position="288"/>
    </location>
</feature>
<dbReference type="InterPro" id="IPR011765">
    <property type="entry name" value="Pept_M16_N"/>
</dbReference>
<feature type="domain" description="Peptidase M16 N-terminal" evidence="4">
    <location>
        <begin position="82"/>
        <end position="211"/>
    </location>
</feature>
<dbReference type="PANTHER" id="PTHR11851:SF49">
    <property type="entry name" value="MITOCHONDRIAL-PROCESSING PEPTIDASE SUBUNIT ALPHA"/>
    <property type="match status" value="1"/>
</dbReference>
<dbReference type="InterPro" id="IPR050361">
    <property type="entry name" value="MPP/UQCRC_Complex"/>
</dbReference>
<evidence type="ECO:0000259" key="5">
    <source>
        <dbReference type="Pfam" id="PF05193"/>
    </source>
</evidence>
<keyword evidence="3" id="KW-0732">Signal</keyword>
<dbReference type="AlphaFoldDB" id="A0A0F6W1V3"/>
<dbReference type="InterPro" id="IPR011249">
    <property type="entry name" value="Metalloenz_LuxS/M16"/>
</dbReference>
<evidence type="ECO:0000313" key="6">
    <source>
        <dbReference type="EMBL" id="AKF05292.1"/>
    </source>
</evidence>
<protein>
    <submittedName>
        <fullName evidence="6">Peptidase, M16 family</fullName>
    </submittedName>
</protein>
<feature type="signal peptide" evidence="3">
    <location>
        <begin position="1"/>
        <end position="23"/>
    </location>
</feature>
<evidence type="ECO:0000256" key="2">
    <source>
        <dbReference type="SAM" id="MobiDB-lite"/>
    </source>
</evidence>
<dbReference type="Proteomes" id="UP000034883">
    <property type="component" value="Chromosome"/>
</dbReference>
<organism evidence="6 7">
    <name type="scientific">Sandaracinus amylolyticus</name>
    <dbReference type="NCBI Taxonomy" id="927083"/>
    <lineage>
        <taxon>Bacteria</taxon>
        <taxon>Pseudomonadati</taxon>
        <taxon>Myxococcota</taxon>
        <taxon>Polyangia</taxon>
        <taxon>Polyangiales</taxon>
        <taxon>Sandaracinaceae</taxon>
        <taxon>Sandaracinus</taxon>
    </lineage>
</organism>
<keyword evidence="7" id="KW-1185">Reference proteome</keyword>
<dbReference type="SUPFAM" id="SSF63411">
    <property type="entry name" value="LuxS/MPP-like metallohydrolase"/>
    <property type="match status" value="2"/>
</dbReference>
<feature type="domain" description="Peptidase M16 C-terminal" evidence="5">
    <location>
        <begin position="225"/>
        <end position="408"/>
    </location>
</feature>
<feature type="chain" id="PRO_5002511117" evidence="3">
    <location>
        <begin position="24"/>
        <end position="487"/>
    </location>
</feature>
<name>A0A0F6W1V3_9BACT</name>
<dbReference type="PANTHER" id="PTHR11851">
    <property type="entry name" value="METALLOPROTEASE"/>
    <property type="match status" value="1"/>
</dbReference>
<reference evidence="6 7" key="1">
    <citation type="submission" date="2015-03" db="EMBL/GenBank/DDBJ databases">
        <title>Genome assembly of Sandaracinus amylolyticus DSM 53668.</title>
        <authorList>
            <person name="Sharma G."/>
            <person name="Subramanian S."/>
        </authorList>
    </citation>
    <scope>NUCLEOTIDE SEQUENCE [LARGE SCALE GENOMIC DNA]</scope>
    <source>
        <strain evidence="6 7">DSM 53668</strain>
    </source>
</reference>
<evidence type="ECO:0000256" key="1">
    <source>
        <dbReference type="ARBA" id="ARBA00007261"/>
    </source>
</evidence>
<accession>A0A0F6W1V3</accession>
<evidence type="ECO:0000313" key="7">
    <source>
        <dbReference type="Proteomes" id="UP000034883"/>
    </source>
</evidence>
<dbReference type="Pfam" id="PF05193">
    <property type="entry name" value="Peptidase_M16_C"/>
    <property type="match status" value="1"/>
</dbReference>
<feature type="region of interest" description="Disordered" evidence="2">
    <location>
        <begin position="25"/>
        <end position="54"/>
    </location>
</feature>
<dbReference type="InterPro" id="IPR007863">
    <property type="entry name" value="Peptidase_M16_C"/>
</dbReference>